<evidence type="ECO:0000313" key="2">
    <source>
        <dbReference type="EMBL" id="KPK63138.1"/>
    </source>
</evidence>
<evidence type="ECO:0000259" key="1">
    <source>
        <dbReference type="PROSITE" id="PS51819"/>
    </source>
</evidence>
<gene>
    <name evidence="2" type="ORF">AMJ83_08225</name>
</gene>
<dbReference type="EMBL" id="LJUJ01000018">
    <property type="protein sequence ID" value="KPK63138.1"/>
    <property type="molecule type" value="Genomic_DNA"/>
</dbReference>
<proteinExistence type="predicted"/>
<dbReference type="PROSITE" id="PS51819">
    <property type="entry name" value="VOC"/>
    <property type="match status" value="1"/>
</dbReference>
<evidence type="ECO:0000313" key="3">
    <source>
        <dbReference type="Proteomes" id="UP000051373"/>
    </source>
</evidence>
<dbReference type="AlphaFoldDB" id="A0A0S8FSN5"/>
<organism evidence="2 3">
    <name type="scientific">candidate division WOR_3 bacterium SM23_42</name>
    <dbReference type="NCBI Taxonomy" id="1703779"/>
    <lineage>
        <taxon>Bacteria</taxon>
        <taxon>Bacteria division WOR-3</taxon>
    </lineage>
</organism>
<dbReference type="Pfam" id="PF00903">
    <property type="entry name" value="Glyoxalase"/>
    <property type="match status" value="1"/>
</dbReference>
<reference evidence="2 3" key="1">
    <citation type="journal article" date="2015" name="Microbiome">
        <title>Genomic resolution of linkages in carbon, nitrogen, and sulfur cycling among widespread estuary sediment bacteria.</title>
        <authorList>
            <person name="Baker B.J."/>
            <person name="Lazar C.S."/>
            <person name="Teske A.P."/>
            <person name="Dick G.J."/>
        </authorList>
    </citation>
    <scope>NUCLEOTIDE SEQUENCE [LARGE SCALE GENOMIC DNA]</scope>
    <source>
        <strain evidence="2">SM23_42</strain>
    </source>
</reference>
<dbReference type="PANTHER" id="PTHR33993:SF2">
    <property type="entry name" value="VOC DOMAIN-CONTAINING PROTEIN"/>
    <property type="match status" value="1"/>
</dbReference>
<accession>A0A0S8FSN5</accession>
<dbReference type="Proteomes" id="UP000051373">
    <property type="component" value="Unassembled WGS sequence"/>
</dbReference>
<dbReference type="Gene3D" id="3.10.180.10">
    <property type="entry name" value="2,3-Dihydroxybiphenyl 1,2-Dioxygenase, domain 1"/>
    <property type="match status" value="1"/>
</dbReference>
<dbReference type="InterPro" id="IPR052164">
    <property type="entry name" value="Anthracycline_SecMetBiosynth"/>
</dbReference>
<feature type="domain" description="VOC" evidence="1">
    <location>
        <begin position="3"/>
        <end position="113"/>
    </location>
</feature>
<sequence>MHGFGHTEIPTTDMQKSKEFYSKIFGWKMTEDMPGYVMFSTGDNQGGGFTQESKPSQDGVVLYIEVEDIAKKLAEIEASGGKKIKEKTQISPEFGFYGLFTDPCGNIVGLWSKK</sequence>
<dbReference type="SUPFAM" id="SSF54593">
    <property type="entry name" value="Glyoxalase/Bleomycin resistance protein/Dihydroxybiphenyl dioxygenase"/>
    <property type="match status" value="1"/>
</dbReference>
<protein>
    <recommendedName>
        <fullName evidence="1">VOC domain-containing protein</fullName>
    </recommendedName>
</protein>
<dbReference type="InterPro" id="IPR037523">
    <property type="entry name" value="VOC_core"/>
</dbReference>
<dbReference type="CDD" id="cd07247">
    <property type="entry name" value="SgaA_N_like"/>
    <property type="match status" value="1"/>
</dbReference>
<name>A0A0S8FSN5_UNCW3</name>
<dbReference type="STRING" id="1703779.AMJ83_08225"/>
<dbReference type="PANTHER" id="PTHR33993">
    <property type="entry name" value="GLYOXALASE-RELATED"/>
    <property type="match status" value="1"/>
</dbReference>
<dbReference type="InterPro" id="IPR004360">
    <property type="entry name" value="Glyas_Fos-R_dOase_dom"/>
</dbReference>
<comment type="caution">
    <text evidence="2">The sequence shown here is derived from an EMBL/GenBank/DDBJ whole genome shotgun (WGS) entry which is preliminary data.</text>
</comment>
<dbReference type="InterPro" id="IPR029068">
    <property type="entry name" value="Glyas_Bleomycin-R_OHBP_Dase"/>
</dbReference>